<evidence type="ECO:0000259" key="1">
    <source>
        <dbReference type="PROSITE" id="PS51704"/>
    </source>
</evidence>
<dbReference type="Proteomes" id="UP001500021">
    <property type="component" value="Unassembled WGS sequence"/>
</dbReference>
<comment type="caution">
    <text evidence="2">The sequence shown here is derived from an EMBL/GenBank/DDBJ whole genome shotgun (WGS) entry which is preliminary data.</text>
</comment>
<dbReference type="PANTHER" id="PTHR46211:SF1">
    <property type="entry name" value="GLYCEROPHOSPHODIESTER PHOSPHODIESTERASE, CYTOPLASMIC"/>
    <property type="match status" value="1"/>
</dbReference>
<evidence type="ECO:0000313" key="2">
    <source>
        <dbReference type="EMBL" id="GAA0823150.1"/>
    </source>
</evidence>
<reference evidence="2 3" key="1">
    <citation type="journal article" date="2019" name="Int. J. Syst. Evol. Microbiol.">
        <title>The Global Catalogue of Microorganisms (GCM) 10K type strain sequencing project: providing services to taxonomists for standard genome sequencing and annotation.</title>
        <authorList>
            <consortium name="The Broad Institute Genomics Platform"/>
            <consortium name="The Broad Institute Genome Sequencing Center for Infectious Disease"/>
            <person name="Wu L."/>
            <person name="Ma J."/>
        </authorList>
    </citation>
    <scope>NUCLEOTIDE SEQUENCE [LARGE SCALE GENOMIC DNA]</scope>
    <source>
        <strain evidence="2 3">JCM 15608</strain>
    </source>
</reference>
<dbReference type="EMBL" id="BAAAFA010000013">
    <property type="protein sequence ID" value="GAA0823150.1"/>
    <property type="molecule type" value="Genomic_DNA"/>
</dbReference>
<name>A0ABN1LBB5_9GAMM</name>
<dbReference type="Pfam" id="PF03009">
    <property type="entry name" value="GDPD"/>
    <property type="match status" value="1"/>
</dbReference>
<accession>A0ABN1LBB5</accession>
<dbReference type="PANTHER" id="PTHR46211">
    <property type="entry name" value="GLYCEROPHOSPHORYL DIESTER PHOSPHODIESTERASE"/>
    <property type="match status" value="1"/>
</dbReference>
<dbReference type="SUPFAM" id="SSF51695">
    <property type="entry name" value="PLC-like phosphodiesterases"/>
    <property type="match status" value="1"/>
</dbReference>
<dbReference type="PROSITE" id="PS51704">
    <property type="entry name" value="GP_PDE"/>
    <property type="match status" value="1"/>
</dbReference>
<gene>
    <name evidence="2" type="ORF">GCM10009111_32390</name>
</gene>
<organism evidence="2 3">
    <name type="scientific">Colwellia asteriadis</name>
    <dbReference type="NCBI Taxonomy" id="517723"/>
    <lineage>
        <taxon>Bacteria</taxon>
        <taxon>Pseudomonadati</taxon>
        <taxon>Pseudomonadota</taxon>
        <taxon>Gammaproteobacteria</taxon>
        <taxon>Alteromonadales</taxon>
        <taxon>Colwelliaceae</taxon>
        <taxon>Colwellia</taxon>
    </lineage>
</organism>
<proteinExistence type="predicted"/>
<sequence length="236" mass="26643">MLIFAHRGASGVEPENTLRAIRAALEANVDGIEVDVHQVGDRLMVIHDRWLHKTTSGLGQLQEYSFEELRLLDAGKGETIPSLDEVLALTTGKCIINLELKAIHSVDVLYHYLDNAKRDFTLDLSQVLISSFNHRLLNLIHQERPEIAIGALTACYPLEYAQFAQQLDAYSVHIDIEFINQDFVDDAHKRGLKVYVYTVDELEDINVMRRLGVDGIFSNQPTKVKSHLAHLDSTEL</sequence>
<dbReference type="Gene3D" id="3.20.20.190">
    <property type="entry name" value="Phosphatidylinositol (PI) phosphodiesterase"/>
    <property type="match status" value="1"/>
</dbReference>
<protein>
    <submittedName>
        <fullName evidence="2">Glycerophosphodiester phosphodiesterase</fullName>
    </submittedName>
</protein>
<evidence type="ECO:0000313" key="3">
    <source>
        <dbReference type="Proteomes" id="UP001500021"/>
    </source>
</evidence>
<keyword evidence="3" id="KW-1185">Reference proteome</keyword>
<dbReference type="RefSeq" id="WP_343818848.1">
    <property type="nucleotide sequence ID" value="NZ_BAAAFA010000013.1"/>
</dbReference>
<feature type="domain" description="GP-PDE" evidence="1">
    <location>
        <begin position="1"/>
        <end position="228"/>
    </location>
</feature>
<dbReference type="InterPro" id="IPR030395">
    <property type="entry name" value="GP_PDE_dom"/>
</dbReference>
<dbReference type="InterPro" id="IPR017946">
    <property type="entry name" value="PLC-like_Pdiesterase_TIM-brl"/>
</dbReference>